<feature type="transmembrane region" description="Helical" evidence="2">
    <location>
        <begin position="207"/>
        <end position="229"/>
    </location>
</feature>
<dbReference type="VEuPathDB" id="FungiDB:MUCCIDRAFT_106129"/>
<feature type="signal peptide" evidence="3">
    <location>
        <begin position="1"/>
        <end position="22"/>
    </location>
</feature>
<feature type="chain" id="PRO_5007899852" evidence="3">
    <location>
        <begin position="23"/>
        <end position="528"/>
    </location>
</feature>
<feature type="compositionally biased region" description="Polar residues" evidence="1">
    <location>
        <begin position="271"/>
        <end position="282"/>
    </location>
</feature>
<keyword evidence="5" id="KW-1185">Reference proteome</keyword>
<dbReference type="AlphaFoldDB" id="A0A168QF34"/>
<gene>
    <name evidence="4" type="ORF">MUCCIDRAFT_106129</name>
</gene>
<keyword evidence="3" id="KW-0732">Signal</keyword>
<keyword evidence="2" id="KW-1133">Transmembrane helix</keyword>
<comment type="caution">
    <text evidence="4">The sequence shown here is derived from an EMBL/GenBank/DDBJ whole genome shotgun (WGS) entry which is preliminary data.</text>
</comment>
<evidence type="ECO:0000256" key="2">
    <source>
        <dbReference type="SAM" id="Phobius"/>
    </source>
</evidence>
<evidence type="ECO:0000313" key="4">
    <source>
        <dbReference type="EMBL" id="OAD09151.1"/>
    </source>
</evidence>
<dbReference type="OrthoDB" id="2269207at2759"/>
<organism evidence="4 5">
    <name type="scientific">Mucor lusitanicus CBS 277.49</name>
    <dbReference type="NCBI Taxonomy" id="747725"/>
    <lineage>
        <taxon>Eukaryota</taxon>
        <taxon>Fungi</taxon>
        <taxon>Fungi incertae sedis</taxon>
        <taxon>Mucoromycota</taxon>
        <taxon>Mucoromycotina</taxon>
        <taxon>Mucoromycetes</taxon>
        <taxon>Mucorales</taxon>
        <taxon>Mucorineae</taxon>
        <taxon>Mucoraceae</taxon>
        <taxon>Mucor</taxon>
    </lineage>
</organism>
<feature type="compositionally biased region" description="Polar residues" evidence="1">
    <location>
        <begin position="444"/>
        <end position="454"/>
    </location>
</feature>
<keyword evidence="2" id="KW-0472">Membrane</keyword>
<feature type="region of interest" description="Disordered" evidence="1">
    <location>
        <begin position="469"/>
        <end position="502"/>
    </location>
</feature>
<evidence type="ECO:0000256" key="1">
    <source>
        <dbReference type="SAM" id="MobiDB-lite"/>
    </source>
</evidence>
<feature type="compositionally biased region" description="Low complexity" evidence="1">
    <location>
        <begin position="246"/>
        <end position="255"/>
    </location>
</feature>
<feature type="region of interest" description="Disordered" evidence="1">
    <location>
        <begin position="246"/>
        <end position="303"/>
    </location>
</feature>
<feature type="compositionally biased region" description="Low complexity" evidence="1">
    <location>
        <begin position="482"/>
        <end position="492"/>
    </location>
</feature>
<dbReference type="EMBL" id="AMYB01000001">
    <property type="protein sequence ID" value="OAD09151.1"/>
    <property type="molecule type" value="Genomic_DNA"/>
</dbReference>
<name>A0A168QF34_MUCCL</name>
<feature type="region of interest" description="Disordered" evidence="1">
    <location>
        <begin position="444"/>
        <end position="463"/>
    </location>
</feature>
<protein>
    <submittedName>
        <fullName evidence="4">Uncharacterized protein</fullName>
    </submittedName>
</protein>
<feature type="transmembrane region" description="Helical" evidence="2">
    <location>
        <begin position="154"/>
        <end position="176"/>
    </location>
</feature>
<feature type="compositionally biased region" description="Basic and acidic residues" evidence="1">
    <location>
        <begin position="470"/>
        <end position="481"/>
    </location>
</feature>
<feature type="region of interest" description="Disordered" evidence="1">
    <location>
        <begin position="359"/>
        <end position="420"/>
    </location>
</feature>
<feature type="transmembrane region" description="Helical" evidence="2">
    <location>
        <begin position="121"/>
        <end position="142"/>
    </location>
</feature>
<proteinExistence type="predicted"/>
<sequence length="528" mass="57748">MSMQSLLCFLVILLGCLLIGFASWLETNSLFYTSSASINHHFSLFKIFFTNKSHVTSVITFGLWRYCISSTNSYACSPVRMNFDIDALAVMKTADQLSSSSSSSNFDQELPSLTATSYVRLIPLLMASLLAVIALGITAFLLPGNIKKTLQRRALFWLTSLLCFLCAALTAIAFGITYHTYTTNITAACSSLDTEYICSSYTLNTEIILLAISIGIFMISTMYSIICSASQLSRNSKLQHQQNRSSSYSVYADYDSPNETPSIYDEKQDMSDTNSQQQQPQRASLRPPPPNQQRVKSRSPEVIHNKLPAKPLAGDLSADGVVPFHSAQHQNTTMGTTNIGSTSFTPMVLDSAVLRPPTLPFASRANSQGKDRPSSYGSNNTFGALGAHSGPNSPAADDASSQVSSYMDYHQRTNSGSSMTNAATTNMVYASGSGTPSNHTLGGSFQLSNLTKQPSSSHHTYYYYNSSEDDSLHHNGKRHLESSSNSSFHSGSHPNTTHHRSDTLSAQHLDNTLFQRIDDYLHVGPEKH</sequence>
<accession>A0A168QF34</accession>
<dbReference type="Proteomes" id="UP000077051">
    <property type="component" value="Unassembled WGS sequence"/>
</dbReference>
<reference evidence="4 5" key="1">
    <citation type="submission" date="2015-06" db="EMBL/GenBank/DDBJ databases">
        <title>Expansion of signal transduction pathways in fungi by whole-genome duplication.</title>
        <authorList>
            <consortium name="DOE Joint Genome Institute"/>
            <person name="Corrochano L.M."/>
            <person name="Kuo A."/>
            <person name="Marcet-Houben M."/>
            <person name="Polaino S."/>
            <person name="Salamov A."/>
            <person name="Villalobos J.M."/>
            <person name="Alvarez M.I."/>
            <person name="Avalos J."/>
            <person name="Benito E.P."/>
            <person name="Benoit I."/>
            <person name="Burger G."/>
            <person name="Camino L.P."/>
            <person name="Canovas D."/>
            <person name="Cerda-Olmedo E."/>
            <person name="Cheng J.-F."/>
            <person name="Dominguez A."/>
            <person name="Elias M."/>
            <person name="Eslava A.P."/>
            <person name="Glaser F."/>
            <person name="Grimwood J."/>
            <person name="Gutierrez G."/>
            <person name="Heitman J."/>
            <person name="Henrissat B."/>
            <person name="Iturriaga E.A."/>
            <person name="Lang B.F."/>
            <person name="Lavin J.L."/>
            <person name="Lee S."/>
            <person name="Li W."/>
            <person name="Lindquist E."/>
            <person name="Lopez-Garcia S."/>
            <person name="Luque E.M."/>
            <person name="Marcos A.T."/>
            <person name="Martin J."/>
            <person name="Mccluskey K."/>
            <person name="Medina H.R."/>
            <person name="Miralles-Duran A."/>
            <person name="Miyazaki A."/>
            <person name="Munoz-Torres E."/>
            <person name="Oguiza J.A."/>
            <person name="Ohm R."/>
            <person name="Olmedo M."/>
            <person name="Orejas M."/>
            <person name="Ortiz-Castellanos L."/>
            <person name="Pisabarro A.G."/>
            <person name="Rodriguez-Romero J."/>
            <person name="Ruiz-Herrera J."/>
            <person name="Ruiz-Vazquez R."/>
            <person name="Sanz C."/>
            <person name="Schackwitz W."/>
            <person name="Schmutz J."/>
            <person name="Shahriari M."/>
            <person name="Shelest E."/>
            <person name="Silva-Franco F."/>
            <person name="Soanes D."/>
            <person name="Syed K."/>
            <person name="Tagua V.G."/>
            <person name="Talbot N.J."/>
            <person name="Thon M."/>
            <person name="De Vries R.P."/>
            <person name="Wiebenga A."/>
            <person name="Yadav J.S."/>
            <person name="Braun E.L."/>
            <person name="Baker S."/>
            <person name="Garre V."/>
            <person name="Horwitz B."/>
            <person name="Torres-Martinez S."/>
            <person name="Idnurm A."/>
            <person name="Herrera-Estrella A."/>
            <person name="Gabaldon T."/>
            <person name="Grigoriev I.V."/>
        </authorList>
    </citation>
    <scope>NUCLEOTIDE SEQUENCE [LARGE SCALE GENOMIC DNA]</scope>
    <source>
        <strain evidence="4 5">CBS 277.49</strain>
    </source>
</reference>
<evidence type="ECO:0000313" key="5">
    <source>
        <dbReference type="Proteomes" id="UP000077051"/>
    </source>
</evidence>
<keyword evidence="2" id="KW-0812">Transmembrane</keyword>
<evidence type="ECO:0000256" key="3">
    <source>
        <dbReference type="SAM" id="SignalP"/>
    </source>
</evidence>